<keyword evidence="4" id="KW-0472">Membrane</keyword>
<dbReference type="Pfam" id="PF02518">
    <property type="entry name" value="HATPase_c"/>
    <property type="match status" value="1"/>
</dbReference>
<gene>
    <name evidence="7" type="ORF">BX591_10793</name>
</gene>
<proteinExistence type="predicted"/>
<dbReference type="RefSeq" id="WP_338068896.1">
    <property type="nucleotide sequence ID" value="NZ_CADFFP010000008.1"/>
</dbReference>
<dbReference type="EMBL" id="QLTK01000007">
    <property type="protein sequence ID" value="RAS33176.1"/>
    <property type="molecule type" value="Genomic_DNA"/>
</dbReference>
<evidence type="ECO:0000259" key="6">
    <source>
        <dbReference type="PROSITE" id="PS50110"/>
    </source>
</evidence>
<keyword evidence="4" id="KW-0812">Transmembrane</keyword>
<dbReference type="Gene3D" id="3.40.50.2300">
    <property type="match status" value="1"/>
</dbReference>
<comment type="catalytic activity">
    <reaction evidence="1">
        <text>ATP + protein L-histidine = ADP + protein N-phospho-L-histidine.</text>
        <dbReference type="EC" id="2.7.13.3"/>
    </reaction>
</comment>
<dbReference type="Gene3D" id="3.30.450.20">
    <property type="entry name" value="PAS domain"/>
    <property type="match status" value="1"/>
</dbReference>
<evidence type="ECO:0000256" key="1">
    <source>
        <dbReference type="ARBA" id="ARBA00000085"/>
    </source>
</evidence>
<keyword evidence="7" id="KW-0418">Kinase</keyword>
<accession>A0A329CDX2</accession>
<dbReference type="AlphaFoldDB" id="A0A329CDX2"/>
<comment type="caution">
    <text evidence="7">The sequence shown here is derived from an EMBL/GenBank/DDBJ whole genome shotgun (WGS) entry which is preliminary data.</text>
</comment>
<dbReference type="GO" id="GO:0000160">
    <property type="term" value="P:phosphorelay signal transduction system"/>
    <property type="evidence" value="ECO:0007669"/>
    <property type="project" value="InterPro"/>
</dbReference>
<dbReference type="GO" id="GO:0004673">
    <property type="term" value="F:protein histidine kinase activity"/>
    <property type="evidence" value="ECO:0007669"/>
    <property type="project" value="UniProtKB-EC"/>
</dbReference>
<evidence type="ECO:0000256" key="3">
    <source>
        <dbReference type="PROSITE-ProRule" id="PRU00169"/>
    </source>
</evidence>
<dbReference type="InterPro" id="IPR005467">
    <property type="entry name" value="His_kinase_dom"/>
</dbReference>
<keyword evidence="4" id="KW-1133">Transmembrane helix</keyword>
<organism evidence="7 8">
    <name type="scientific">Paraburkholderia bryophila</name>
    <dbReference type="NCBI Taxonomy" id="420952"/>
    <lineage>
        <taxon>Bacteria</taxon>
        <taxon>Pseudomonadati</taxon>
        <taxon>Pseudomonadota</taxon>
        <taxon>Betaproteobacteria</taxon>
        <taxon>Burkholderiales</taxon>
        <taxon>Burkholderiaceae</taxon>
        <taxon>Paraburkholderia</taxon>
    </lineage>
</organism>
<feature type="domain" description="Response regulatory" evidence="6">
    <location>
        <begin position="396"/>
        <end position="506"/>
    </location>
</feature>
<evidence type="ECO:0000256" key="2">
    <source>
        <dbReference type="ARBA" id="ARBA00012438"/>
    </source>
</evidence>
<dbReference type="PRINTS" id="PR00344">
    <property type="entry name" value="BCTRLSENSOR"/>
</dbReference>
<feature type="modified residue" description="4-aspartylphosphate" evidence="3">
    <location>
        <position position="446"/>
    </location>
</feature>
<dbReference type="InterPro" id="IPR001789">
    <property type="entry name" value="Sig_transdc_resp-reg_receiver"/>
</dbReference>
<keyword evidence="3" id="KW-0597">Phosphoprotein</keyword>
<dbReference type="PROSITE" id="PS50110">
    <property type="entry name" value="RESPONSE_REGULATORY"/>
    <property type="match status" value="1"/>
</dbReference>
<dbReference type="InterPro" id="IPR003594">
    <property type="entry name" value="HATPase_dom"/>
</dbReference>
<dbReference type="SMART" id="SM00387">
    <property type="entry name" value="HATPase_c"/>
    <property type="match status" value="1"/>
</dbReference>
<feature type="transmembrane region" description="Helical" evidence="4">
    <location>
        <begin position="68"/>
        <end position="86"/>
    </location>
</feature>
<dbReference type="Gene3D" id="3.30.565.10">
    <property type="entry name" value="Histidine kinase-like ATPase, C-terminal domain"/>
    <property type="match status" value="1"/>
</dbReference>
<evidence type="ECO:0000313" key="7">
    <source>
        <dbReference type="EMBL" id="RAS33176.1"/>
    </source>
</evidence>
<name>A0A329CDX2_9BURK</name>
<feature type="domain" description="Histidine kinase" evidence="5">
    <location>
        <begin position="156"/>
        <end position="373"/>
    </location>
</feature>
<dbReference type="PANTHER" id="PTHR43065">
    <property type="entry name" value="SENSOR HISTIDINE KINASE"/>
    <property type="match status" value="1"/>
</dbReference>
<keyword evidence="7" id="KW-0808">Transferase</keyword>
<dbReference type="PANTHER" id="PTHR43065:SF49">
    <property type="entry name" value="HISTIDINE KINASE"/>
    <property type="match status" value="1"/>
</dbReference>
<sequence length="506" mass="54900">MQEDEESFIGLYRSDGTALVTYPEVDATAGKATTHALTDALEHDELAGKLITGRSFDKDQRLLIFRRVGQYHLFVTAGFLLNQLFIAWLHHFFLICALAGLPCSAIWALLGFSLRQLAAEERGWKKWREETLRRRDAEASGRHLQRMGALGNLVANVAHEFNNHLMAVNSNVTIARKKRYTDVEDQVLAVERATHNVAGLVRTLMGVTRKQPVKPAEVDLFEAIPKLRPVVRAAVGDAISIGFDVSPDLWPVTVDLAEFELAIINLALNARDAMPRGGKFTLSAENVKSESLLGGVQAGDFVLVTASDDGVGMAPSVAERAFEPLFTTKRQGTAAGLGLAQVLAFCELSGGTAKITTTLEVGTAVRLYLPRCVSREQRPTGQGKVHTTPTDSATTSVLLVEDNHEVAAGLAAVLRLMGHDVVHLDNADNALLALEGGQRFSLVLSDVQMPGKLNGIDLVDWLKTHCPGQAVALMTGYADELERARGTGVPIFAKPFDPQELTTLIQ</sequence>
<dbReference type="Pfam" id="PF00072">
    <property type="entry name" value="Response_reg"/>
    <property type="match status" value="1"/>
</dbReference>
<dbReference type="Proteomes" id="UP000248918">
    <property type="component" value="Unassembled WGS sequence"/>
</dbReference>
<dbReference type="Gene3D" id="1.10.287.130">
    <property type="match status" value="1"/>
</dbReference>
<dbReference type="CDD" id="cd12915">
    <property type="entry name" value="PDC2_DGC_like"/>
    <property type="match status" value="1"/>
</dbReference>
<evidence type="ECO:0000313" key="8">
    <source>
        <dbReference type="Proteomes" id="UP000248918"/>
    </source>
</evidence>
<protein>
    <recommendedName>
        <fullName evidence="2">histidine kinase</fullName>
        <ecNumber evidence="2">2.7.13.3</ecNumber>
    </recommendedName>
</protein>
<dbReference type="SUPFAM" id="SSF52172">
    <property type="entry name" value="CheY-like"/>
    <property type="match status" value="1"/>
</dbReference>
<dbReference type="InterPro" id="IPR004358">
    <property type="entry name" value="Sig_transdc_His_kin-like_C"/>
</dbReference>
<dbReference type="SUPFAM" id="SSF55874">
    <property type="entry name" value="ATPase domain of HSP90 chaperone/DNA topoisomerase II/histidine kinase"/>
    <property type="match status" value="1"/>
</dbReference>
<dbReference type="PROSITE" id="PS50109">
    <property type="entry name" value="HIS_KIN"/>
    <property type="match status" value="1"/>
</dbReference>
<evidence type="ECO:0000256" key="4">
    <source>
        <dbReference type="SAM" id="Phobius"/>
    </source>
</evidence>
<dbReference type="InterPro" id="IPR011006">
    <property type="entry name" value="CheY-like_superfamily"/>
</dbReference>
<feature type="transmembrane region" description="Helical" evidence="4">
    <location>
        <begin position="92"/>
        <end position="112"/>
    </location>
</feature>
<dbReference type="SMART" id="SM00448">
    <property type="entry name" value="REC"/>
    <property type="match status" value="1"/>
</dbReference>
<reference evidence="7 8" key="1">
    <citation type="submission" date="2018-06" db="EMBL/GenBank/DDBJ databases">
        <title>Genomic Encyclopedia of Type Strains, Phase III (KMG-III): the genomes of soil and plant-associated and newly described type strains.</title>
        <authorList>
            <person name="Whitman W."/>
        </authorList>
    </citation>
    <scope>NUCLEOTIDE SEQUENCE [LARGE SCALE GENOMIC DNA]</scope>
    <source>
        <strain evidence="7 8">LMG 23644</strain>
    </source>
</reference>
<evidence type="ECO:0000259" key="5">
    <source>
        <dbReference type="PROSITE" id="PS50109"/>
    </source>
</evidence>
<dbReference type="EC" id="2.7.13.3" evidence="2"/>
<dbReference type="InterPro" id="IPR036890">
    <property type="entry name" value="HATPase_C_sf"/>
</dbReference>